<dbReference type="AlphaFoldDB" id="A0A0B5B0R3"/>
<keyword evidence="1" id="KW-0614">Plasmid</keyword>
<accession>A0A0B5B0R3</accession>
<keyword evidence="2" id="KW-1185">Reference proteome</keyword>
<dbReference type="HOGENOM" id="CLU_3328866_0_0_9"/>
<dbReference type="EMBL" id="CP009417">
    <property type="protein sequence ID" value="AJD93734.1"/>
    <property type="molecule type" value="Genomic_DNA"/>
</dbReference>
<geneLocation type="plasmid" evidence="2"/>
<evidence type="ECO:0000313" key="1">
    <source>
        <dbReference type="EMBL" id="AJD93734.1"/>
    </source>
</evidence>
<name>A0A0B5B0R3_9BACL</name>
<proteinExistence type="predicted"/>
<dbReference type="KEGG" id="jeo:JMA_44170"/>
<dbReference type="Proteomes" id="UP000031449">
    <property type="component" value="Plasmid unnamed"/>
</dbReference>
<evidence type="ECO:0000313" key="2">
    <source>
        <dbReference type="Proteomes" id="UP000031449"/>
    </source>
</evidence>
<organism evidence="1 2">
    <name type="scientific">Jeotgalibacillus malaysiensis</name>
    <dbReference type="NCBI Taxonomy" id="1508404"/>
    <lineage>
        <taxon>Bacteria</taxon>
        <taxon>Bacillati</taxon>
        <taxon>Bacillota</taxon>
        <taxon>Bacilli</taxon>
        <taxon>Bacillales</taxon>
        <taxon>Caryophanaceae</taxon>
        <taxon>Jeotgalibacillus</taxon>
    </lineage>
</organism>
<dbReference type="BioCyc" id="JESP1508404:G14D9-13740-MONOMER"/>
<reference evidence="1 2" key="1">
    <citation type="submission" date="2014-08" db="EMBL/GenBank/DDBJ databases">
        <title>Complete genome of a marine bacteria Jeotgalibacillus malaysiensis.</title>
        <authorList>
            <person name="Yaakop A.S."/>
            <person name="Chan K.-G."/>
            <person name="Goh K.M."/>
        </authorList>
    </citation>
    <scope>NUCLEOTIDE SEQUENCE [LARGE SCALE GENOMIC DNA]</scope>
    <source>
        <strain evidence="1 2">D5</strain>
        <plasmid evidence="2">Plasmid</plasmid>
    </source>
</reference>
<gene>
    <name evidence="1" type="ORF">JMA_44170</name>
</gene>
<protein>
    <submittedName>
        <fullName evidence="1">Uncharacterized protein</fullName>
    </submittedName>
</protein>
<sequence>MPKRFMINLSKGTPLKQREKTNKVLFKNQKQLTEEIGT</sequence>